<sequence>MRVLNVYNPPGTTTGVDHLRTWLVTSNDRRIATIVGMDSNLHHHSWNPPGYSHVHKTAKLLVSCCGSQGFRLASEKDSPTFLSSRGSKTTIDLTWANFRASQLIHRTATSSDNHGSDHQKLITFLRHAPPAPKY</sequence>
<dbReference type="Proteomes" id="UP000325313">
    <property type="component" value="Unassembled WGS sequence"/>
</dbReference>
<dbReference type="SUPFAM" id="SSF56219">
    <property type="entry name" value="DNase I-like"/>
    <property type="match status" value="1"/>
</dbReference>
<feature type="domain" description="Endonuclease/exonuclease/phosphatase" evidence="1">
    <location>
        <begin position="1"/>
        <end position="120"/>
    </location>
</feature>
<dbReference type="Pfam" id="PF14529">
    <property type="entry name" value="Exo_endo_phos_2"/>
    <property type="match status" value="1"/>
</dbReference>
<gene>
    <name evidence="2" type="ORF">PGTUg99_016485</name>
</gene>
<evidence type="ECO:0000313" key="3">
    <source>
        <dbReference type="Proteomes" id="UP000325313"/>
    </source>
</evidence>
<accession>A0A5B0RUD5</accession>
<dbReference type="InterPro" id="IPR005135">
    <property type="entry name" value="Endo/exonuclease/phosphatase"/>
</dbReference>
<proteinExistence type="predicted"/>
<dbReference type="InterPro" id="IPR036691">
    <property type="entry name" value="Endo/exonu/phosph_ase_sf"/>
</dbReference>
<name>A0A5B0RUD5_PUCGR</name>
<comment type="caution">
    <text evidence="2">The sequence shown here is derived from an EMBL/GenBank/DDBJ whole genome shotgun (WGS) entry which is preliminary data.</text>
</comment>
<protein>
    <recommendedName>
        <fullName evidence="1">Endonuclease/exonuclease/phosphatase domain-containing protein</fullName>
    </recommendedName>
</protein>
<dbReference type="AlphaFoldDB" id="A0A5B0RUD5"/>
<dbReference type="Gene3D" id="3.60.10.10">
    <property type="entry name" value="Endonuclease/exonuclease/phosphatase"/>
    <property type="match status" value="1"/>
</dbReference>
<dbReference type="GO" id="GO:0003824">
    <property type="term" value="F:catalytic activity"/>
    <property type="evidence" value="ECO:0007669"/>
    <property type="project" value="InterPro"/>
</dbReference>
<reference evidence="2 3" key="1">
    <citation type="submission" date="2019-05" db="EMBL/GenBank/DDBJ databases">
        <title>Emergence of the Ug99 lineage of the wheat stem rust pathogen through somatic hybridization.</title>
        <authorList>
            <person name="Li F."/>
            <person name="Upadhyaya N.M."/>
            <person name="Sperschneider J."/>
            <person name="Matny O."/>
            <person name="Nguyen-Phuc H."/>
            <person name="Mago R."/>
            <person name="Raley C."/>
            <person name="Miller M.E."/>
            <person name="Silverstein K.A.T."/>
            <person name="Henningsen E."/>
            <person name="Hirsch C.D."/>
            <person name="Visser B."/>
            <person name="Pretorius Z.A."/>
            <person name="Steffenson B.J."/>
            <person name="Schwessinger B."/>
            <person name="Dodds P.N."/>
            <person name="Figueroa M."/>
        </authorList>
    </citation>
    <scope>NUCLEOTIDE SEQUENCE [LARGE SCALE GENOMIC DNA]</scope>
    <source>
        <strain evidence="2 3">Ug99</strain>
    </source>
</reference>
<evidence type="ECO:0000259" key="1">
    <source>
        <dbReference type="Pfam" id="PF14529"/>
    </source>
</evidence>
<dbReference type="EMBL" id="VDEP01000138">
    <property type="protein sequence ID" value="KAA1128972.1"/>
    <property type="molecule type" value="Genomic_DNA"/>
</dbReference>
<evidence type="ECO:0000313" key="2">
    <source>
        <dbReference type="EMBL" id="KAA1128972.1"/>
    </source>
</evidence>
<organism evidence="2 3">
    <name type="scientific">Puccinia graminis f. sp. tritici</name>
    <dbReference type="NCBI Taxonomy" id="56615"/>
    <lineage>
        <taxon>Eukaryota</taxon>
        <taxon>Fungi</taxon>
        <taxon>Dikarya</taxon>
        <taxon>Basidiomycota</taxon>
        <taxon>Pucciniomycotina</taxon>
        <taxon>Pucciniomycetes</taxon>
        <taxon>Pucciniales</taxon>
        <taxon>Pucciniaceae</taxon>
        <taxon>Puccinia</taxon>
    </lineage>
</organism>